<comment type="catalytic activity">
    <reaction evidence="6 7">
        <text>UDP-alpha-D-glucose + 2 NAD(+) + H2O = UDP-alpha-D-glucuronate + 2 NADH + 3 H(+)</text>
        <dbReference type="Rhea" id="RHEA:23596"/>
        <dbReference type="ChEBI" id="CHEBI:15377"/>
        <dbReference type="ChEBI" id="CHEBI:15378"/>
        <dbReference type="ChEBI" id="CHEBI:57540"/>
        <dbReference type="ChEBI" id="CHEBI:57945"/>
        <dbReference type="ChEBI" id="CHEBI:58052"/>
        <dbReference type="ChEBI" id="CHEBI:58885"/>
        <dbReference type="EC" id="1.1.1.22"/>
    </reaction>
</comment>
<dbReference type="RefSeq" id="WP_263721515.1">
    <property type="nucleotide sequence ID" value="NZ_JAOWLA010000007.1"/>
</dbReference>
<evidence type="ECO:0000256" key="4">
    <source>
        <dbReference type="ARBA" id="ARBA00023002"/>
    </source>
</evidence>
<dbReference type="InterPro" id="IPR028357">
    <property type="entry name" value="UDPglc_DH_bac"/>
</dbReference>
<dbReference type="InterPro" id="IPR001732">
    <property type="entry name" value="UDP-Glc/GDP-Man_DH_N"/>
</dbReference>
<dbReference type="InterPro" id="IPR008927">
    <property type="entry name" value="6-PGluconate_DH-like_C_sf"/>
</dbReference>
<name>A0ABT2Z1L6_9RHOB</name>
<dbReference type="SUPFAM" id="SSF48179">
    <property type="entry name" value="6-phosphogluconate dehydrogenase C-terminal domain-like"/>
    <property type="match status" value="1"/>
</dbReference>
<evidence type="ECO:0000256" key="6">
    <source>
        <dbReference type="ARBA" id="ARBA00047473"/>
    </source>
</evidence>
<accession>A0ABT2Z1L6</accession>
<dbReference type="SMART" id="SM00984">
    <property type="entry name" value="UDPG_MGDP_dh_C"/>
    <property type="match status" value="1"/>
</dbReference>
<organism evidence="9 10">
    <name type="scientific">Albidovulum sediminicola</name>
    <dbReference type="NCBI Taxonomy" id="2984331"/>
    <lineage>
        <taxon>Bacteria</taxon>
        <taxon>Pseudomonadati</taxon>
        <taxon>Pseudomonadota</taxon>
        <taxon>Alphaproteobacteria</taxon>
        <taxon>Rhodobacterales</taxon>
        <taxon>Paracoccaceae</taxon>
        <taxon>Albidovulum</taxon>
    </lineage>
</organism>
<gene>
    <name evidence="9" type="ORF">OE647_09625</name>
</gene>
<evidence type="ECO:0000259" key="8">
    <source>
        <dbReference type="SMART" id="SM00984"/>
    </source>
</evidence>
<dbReference type="Pfam" id="PF03721">
    <property type="entry name" value="UDPG_MGDP_dh_N"/>
    <property type="match status" value="1"/>
</dbReference>
<proteinExistence type="inferred from homology"/>
<dbReference type="PANTHER" id="PTHR43750">
    <property type="entry name" value="UDP-GLUCOSE 6-DEHYDROGENASE TUAD"/>
    <property type="match status" value="1"/>
</dbReference>
<dbReference type="PIRSF" id="PIRSF500134">
    <property type="entry name" value="UDPglc_DH_bac"/>
    <property type="match status" value="1"/>
</dbReference>
<keyword evidence="10" id="KW-1185">Reference proteome</keyword>
<evidence type="ECO:0000313" key="9">
    <source>
        <dbReference type="EMBL" id="MCV2864996.1"/>
    </source>
</evidence>
<dbReference type="InterPro" id="IPR013328">
    <property type="entry name" value="6PGD_dom2"/>
</dbReference>
<dbReference type="NCBIfam" id="TIGR03026">
    <property type="entry name" value="NDP-sugDHase"/>
    <property type="match status" value="1"/>
</dbReference>
<feature type="domain" description="UDP-glucose/GDP-mannose dehydrogenase C-terminal" evidence="8">
    <location>
        <begin position="300"/>
        <end position="382"/>
    </location>
</feature>
<dbReference type="EC" id="1.1.1.22" evidence="3 7"/>
<evidence type="ECO:0000256" key="5">
    <source>
        <dbReference type="ARBA" id="ARBA00023027"/>
    </source>
</evidence>
<reference evidence="9 10" key="1">
    <citation type="submission" date="2022-10" db="EMBL/GenBank/DDBJ databases">
        <title>Defluviimonas sp. nov., isolated from ocean surface water.</title>
        <authorList>
            <person name="He W."/>
            <person name="Wang L."/>
            <person name="Zhang D.-F."/>
        </authorList>
    </citation>
    <scope>NUCLEOTIDE SEQUENCE [LARGE SCALE GENOMIC DNA]</scope>
    <source>
        <strain evidence="9 10">WL0075</strain>
    </source>
</reference>
<comment type="similarity">
    <text evidence="2 7">Belongs to the UDP-glucose/GDP-mannose dehydrogenase family.</text>
</comment>
<evidence type="ECO:0000256" key="3">
    <source>
        <dbReference type="ARBA" id="ARBA00012954"/>
    </source>
</evidence>
<comment type="caution">
    <text evidence="9">The sequence shown here is derived from an EMBL/GenBank/DDBJ whole genome shotgun (WGS) entry which is preliminary data.</text>
</comment>
<dbReference type="Proteomes" id="UP001652503">
    <property type="component" value="Unassembled WGS sequence"/>
</dbReference>
<dbReference type="Gene3D" id="1.10.1040.10">
    <property type="entry name" value="N-(1-d-carboxylethyl)-l-norvaline Dehydrogenase, domain 2"/>
    <property type="match status" value="1"/>
</dbReference>
<dbReference type="InterPro" id="IPR014026">
    <property type="entry name" value="UDP-Glc/GDP-Man_DH_dimer"/>
</dbReference>
<dbReference type="EMBL" id="JAOWLA010000007">
    <property type="protein sequence ID" value="MCV2864996.1"/>
    <property type="molecule type" value="Genomic_DNA"/>
</dbReference>
<dbReference type="InterPro" id="IPR036220">
    <property type="entry name" value="UDP-Glc/GDP-Man_DH_C_sf"/>
</dbReference>
<dbReference type="InterPro" id="IPR036291">
    <property type="entry name" value="NAD(P)-bd_dom_sf"/>
</dbReference>
<dbReference type="Pfam" id="PF00984">
    <property type="entry name" value="UDPG_MGDP_dh"/>
    <property type="match status" value="1"/>
</dbReference>
<evidence type="ECO:0000313" key="10">
    <source>
        <dbReference type="Proteomes" id="UP001652503"/>
    </source>
</evidence>
<dbReference type="SUPFAM" id="SSF51735">
    <property type="entry name" value="NAD(P)-binding Rossmann-fold domains"/>
    <property type="match status" value="1"/>
</dbReference>
<evidence type="ECO:0000256" key="2">
    <source>
        <dbReference type="ARBA" id="ARBA00006601"/>
    </source>
</evidence>
<keyword evidence="4 7" id="KW-0560">Oxidoreductase</keyword>
<sequence length="392" mass="42827">MKIAVVGLGHVGLANAVLLAQRHEVWGVDIDPRRVATLNARQSPTGDPELADHLANRPLDLRATTDLEAAARGADYVLIATPTDYNPVSNAFDTSSVDTVCRDVLAMAPKALVVIRSTVPLGHVRALRQRLGSDRILFSPEFLREGRALHDNLHPSRIVVGERSDRASRFADLLREASADRAAPVLLVDPDEAEAVKLFSNTYLAMRVAFFNELDSYALSHGLDASRIVAGVSGDPRIGDHYNNPSFGYGGYCLPKDTRQLLANYEEVPQKLIGAVVEANRMRKDFIAQAILERRPRVVGIYRIVMKEGSDNWRQSATAGIVRRLMDRGVGVIVHEPTFSGVSFLGAPVVATLAEFKARADVIVANRFHADLADVADRVFTRDLAAQTVRPG</sequence>
<dbReference type="SUPFAM" id="SSF52413">
    <property type="entry name" value="UDP-glucose/GDP-mannose dehydrogenase C-terminal domain"/>
    <property type="match status" value="1"/>
</dbReference>
<dbReference type="Gene3D" id="3.40.50.720">
    <property type="entry name" value="NAD(P)-binding Rossmann-like Domain"/>
    <property type="match status" value="2"/>
</dbReference>
<comment type="pathway">
    <text evidence="1">Nucleotide-sugar biosynthesis; UDP-alpha-D-glucuronate biosynthesis; UDP-alpha-D-glucuronate from UDP-alpha-D-glucose: step 1/1.</text>
</comment>
<dbReference type="PIRSF" id="PIRSF000124">
    <property type="entry name" value="UDPglc_GDPman_dh"/>
    <property type="match status" value="1"/>
</dbReference>
<evidence type="ECO:0000256" key="7">
    <source>
        <dbReference type="PIRNR" id="PIRNR000124"/>
    </source>
</evidence>
<dbReference type="InterPro" id="IPR017476">
    <property type="entry name" value="UDP-Glc/GDP-Man"/>
</dbReference>
<dbReference type="InterPro" id="IPR014027">
    <property type="entry name" value="UDP-Glc/GDP-Man_DH_C"/>
</dbReference>
<protein>
    <recommendedName>
        <fullName evidence="3 7">UDP-glucose 6-dehydrogenase</fullName>
        <ecNumber evidence="3 7">1.1.1.22</ecNumber>
    </recommendedName>
</protein>
<keyword evidence="5 7" id="KW-0520">NAD</keyword>
<dbReference type="InterPro" id="IPR006168">
    <property type="entry name" value="G3P_DH_NAD-dep"/>
</dbReference>
<dbReference type="PANTHER" id="PTHR43750:SF2">
    <property type="entry name" value="UDP-GLUCOSE 6-DEHYDROGENASE"/>
    <property type="match status" value="1"/>
</dbReference>
<dbReference type="PRINTS" id="PR00077">
    <property type="entry name" value="GPDHDRGNASE"/>
</dbReference>
<evidence type="ECO:0000256" key="1">
    <source>
        <dbReference type="ARBA" id="ARBA00004701"/>
    </source>
</evidence>